<reference evidence="1 2" key="1">
    <citation type="submission" date="2020-08" db="EMBL/GenBank/DDBJ databases">
        <title>Draft genome sequencing of an Anaerocolumna strain isolated from anoxic soil subjected to BSD treatment.</title>
        <authorList>
            <person name="Uek A."/>
            <person name="Tonouchi A."/>
        </authorList>
    </citation>
    <scope>NUCLEOTIDE SEQUENCE [LARGE SCALE GENOMIC DNA]</scope>
    <source>
        <strain evidence="1 2">CTTW</strain>
    </source>
</reference>
<keyword evidence="2" id="KW-1185">Reference proteome</keyword>
<name>A0A7I8DV37_9FIRM</name>
<gene>
    <name evidence="1" type="ORF">bsdcttw_40360</name>
</gene>
<sequence length="486" mass="55504">MTREIHITGNVTPVFFEIDKPKDSLWVKIETEEKQPMTIALFNPAGIFCGNVTPGIGSFIREIYISRNICTLTGLKHELQGGRYSLFILFGESLEEESYSVILSVETDVTKHYASHYCQQEKDNENMSFETLNNREERYYKGDFHGHTIFSDGHNNMEEAAEILSSQKMDFMAFTEHNGIAFGESPSTCLLIPSMELTLPIGHMNIHGIKSDKALYELLCALTAEAGLMEEQTNVSYDDIWRGALAFFRDKSNLSLNHMFLTPWEFCKEDCDLTGLNTIEVICDPTYPDSPSANDKAVAFMDFLWNKGQRLYGIGGSDSHNRKEELYENSKEPSIYGDPATYVFCRGLSVDNLINGMKRGNCYTARYVELDISIGQGRYLPGDEITGTEEIEYRVTVHNVIKPMYGVFLLNGGIVKKEALEEGSEMIYCINPKEDWWLRFGIYDIEGHAICYVNPVYRGCIQQNLKTDYKLLMEEFCEQYDKRNFV</sequence>
<dbReference type="Gene3D" id="3.20.20.140">
    <property type="entry name" value="Metal-dependent hydrolases"/>
    <property type="match status" value="1"/>
</dbReference>
<dbReference type="InterPro" id="IPR016195">
    <property type="entry name" value="Pol/histidinol_Pase-like"/>
</dbReference>
<dbReference type="NCBIfam" id="NF038032">
    <property type="entry name" value="CehA_McbA_metalo"/>
    <property type="match status" value="1"/>
</dbReference>
<dbReference type="RefSeq" id="WP_185256611.1">
    <property type="nucleotide sequence ID" value="NZ_AP023368.1"/>
</dbReference>
<dbReference type="KEGG" id="acht:bsdcttw_40360"/>
<dbReference type="SUPFAM" id="SSF89550">
    <property type="entry name" value="PHP domain-like"/>
    <property type="match status" value="1"/>
</dbReference>
<dbReference type="AlphaFoldDB" id="A0A7I8DV37"/>
<proteinExistence type="predicted"/>
<accession>A0A7I8DV37</accession>
<evidence type="ECO:0000313" key="2">
    <source>
        <dbReference type="Proteomes" id="UP000515703"/>
    </source>
</evidence>
<organism evidence="1 2">
    <name type="scientific">Anaerocolumna chitinilytica</name>
    <dbReference type="NCBI Taxonomy" id="1727145"/>
    <lineage>
        <taxon>Bacteria</taxon>
        <taxon>Bacillati</taxon>
        <taxon>Bacillota</taxon>
        <taxon>Clostridia</taxon>
        <taxon>Lachnospirales</taxon>
        <taxon>Lachnospiraceae</taxon>
        <taxon>Anaerocolumna</taxon>
    </lineage>
</organism>
<dbReference type="EMBL" id="AP023368">
    <property type="protein sequence ID" value="BCK00996.1"/>
    <property type="molecule type" value="Genomic_DNA"/>
</dbReference>
<dbReference type="Proteomes" id="UP000515703">
    <property type="component" value="Chromosome"/>
</dbReference>
<protein>
    <recommendedName>
        <fullName evidence="3">Polymerase/histidinol phosphatase N-terminal domain-containing protein</fullName>
    </recommendedName>
</protein>
<evidence type="ECO:0000313" key="1">
    <source>
        <dbReference type="EMBL" id="BCK00996.1"/>
    </source>
</evidence>
<reference evidence="1 2" key="2">
    <citation type="submission" date="2020-08" db="EMBL/GenBank/DDBJ databases">
        <authorList>
            <person name="Ueki A."/>
            <person name="Tonouchi A."/>
        </authorList>
    </citation>
    <scope>NUCLEOTIDE SEQUENCE [LARGE SCALE GENOMIC DNA]</scope>
    <source>
        <strain evidence="1 2">CTTW</strain>
    </source>
</reference>
<evidence type="ECO:0008006" key="3">
    <source>
        <dbReference type="Google" id="ProtNLM"/>
    </source>
</evidence>